<comment type="caution">
    <text evidence="3">The sequence shown here is derived from an EMBL/GenBank/DDBJ whole genome shotgun (WGS) entry which is preliminary data.</text>
</comment>
<dbReference type="SUPFAM" id="SSF57701">
    <property type="entry name" value="Zn2/Cys6 DNA-binding domain"/>
    <property type="match status" value="1"/>
</dbReference>
<evidence type="ECO:0000313" key="3">
    <source>
        <dbReference type="EMBL" id="KAG7058564.1"/>
    </source>
</evidence>
<reference evidence="3" key="1">
    <citation type="submission" date="2021-05" db="EMBL/GenBank/DDBJ databases">
        <title>Comparative genomics of three Colletotrichum scovillei strains and genetic complementation revealed genes involved fungal growth and virulence on chili pepper.</title>
        <authorList>
            <person name="Hsieh D.-K."/>
            <person name="Chuang S.-C."/>
            <person name="Chen C.-Y."/>
            <person name="Chao Y.-T."/>
            <person name="Lu M.-Y.J."/>
            <person name="Lee M.-H."/>
            <person name="Shih M.-C."/>
        </authorList>
    </citation>
    <scope>NUCLEOTIDE SEQUENCE</scope>
    <source>
        <strain evidence="3">Coll-153</strain>
    </source>
</reference>
<accession>A0A9P7RI81</accession>
<proteinExistence type="predicted"/>
<dbReference type="InterPro" id="IPR001138">
    <property type="entry name" value="Zn2Cys6_DnaBD"/>
</dbReference>
<dbReference type="EMBL" id="JAESDN010000001">
    <property type="protein sequence ID" value="KAG7058564.1"/>
    <property type="molecule type" value="Genomic_DNA"/>
</dbReference>
<feature type="domain" description="Zn(2)-C6 fungal-type" evidence="2">
    <location>
        <begin position="14"/>
        <end position="41"/>
    </location>
</feature>
<name>A0A9P7RI81_9PEZI</name>
<dbReference type="GO" id="GO:0008270">
    <property type="term" value="F:zinc ion binding"/>
    <property type="evidence" value="ECO:0007669"/>
    <property type="project" value="InterPro"/>
</dbReference>
<dbReference type="OrthoDB" id="5059721at2759"/>
<evidence type="ECO:0000313" key="4">
    <source>
        <dbReference type="Proteomes" id="UP000699042"/>
    </source>
</evidence>
<protein>
    <submittedName>
        <fullName evidence="3">Transcription factor thi1</fullName>
    </submittedName>
</protein>
<dbReference type="Proteomes" id="UP000699042">
    <property type="component" value="Unassembled WGS sequence"/>
</dbReference>
<gene>
    <name evidence="3" type="ORF">JMJ77_005937</name>
</gene>
<dbReference type="GO" id="GO:0000981">
    <property type="term" value="F:DNA-binding transcription factor activity, RNA polymerase II-specific"/>
    <property type="evidence" value="ECO:0007669"/>
    <property type="project" value="InterPro"/>
</dbReference>
<dbReference type="Pfam" id="PF00172">
    <property type="entry name" value="Zn_clus"/>
    <property type="match status" value="1"/>
</dbReference>
<keyword evidence="1" id="KW-0539">Nucleus</keyword>
<dbReference type="PROSITE" id="PS50048">
    <property type="entry name" value="ZN2_CY6_FUNGAL_2"/>
    <property type="match status" value="1"/>
</dbReference>
<organism evidence="3 4">
    <name type="scientific">Colletotrichum scovillei</name>
    <dbReference type="NCBI Taxonomy" id="1209932"/>
    <lineage>
        <taxon>Eukaryota</taxon>
        <taxon>Fungi</taxon>
        <taxon>Dikarya</taxon>
        <taxon>Ascomycota</taxon>
        <taxon>Pezizomycotina</taxon>
        <taxon>Sordariomycetes</taxon>
        <taxon>Hypocreomycetidae</taxon>
        <taxon>Glomerellales</taxon>
        <taxon>Glomerellaceae</taxon>
        <taxon>Colletotrichum</taxon>
        <taxon>Colletotrichum acutatum species complex</taxon>
    </lineage>
</organism>
<sequence>MPCGQLDQRRAGHRCASCKRLHAKCNGGRPCLNCVARGLKCASTGPSAGFQFVQQQASSVPRALVQDSWKYISTYFQSVGCLTQASVMRSADVTALSHRDENVSRMLSIMGGLYACQNPQVLRVSHKERRTLLGTWVKQKALMATELKKPDPSSFSSVLLSTLLLAVIELVLCAEDGAFQKWLQRISSYIAQHLQAKSYASLTTFERSLIRFFNFLNTLSAIALNEEPLDRQMDFELSSSRPVAPRSISDEDKIDDMLSSLKQWARLQSRMVEWALKLEKSTMTFQLENDNYREAIDLKVQGLDIICAASVLQARVISDLLQLSEEPDNQVSICITPYYHWTLTGLSHRLYHEAWKTLKCELPVLPAESLHQQALVTLSCVETLASQSGFDVALYLPFADFIGREMETPTEQTRVLAFLEIVRSRGFGLANEYRKGLLETWGAATPAEMSQSWLICDPSRGGLETSGRY</sequence>
<evidence type="ECO:0000256" key="1">
    <source>
        <dbReference type="ARBA" id="ARBA00023242"/>
    </source>
</evidence>
<dbReference type="AlphaFoldDB" id="A0A9P7RI81"/>
<dbReference type="InterPro" id="IPR036864">
    <property type="entry name" value="Zn2-C6_fun-type_DNA-bd_sf"/>
</dbReference>
<keyword evidence="4" id="KW-1185">Reference proteome</keyword>
<evidence type="ECO:0000259" key="2">
    <source>
        <dbReference type="PROSITE" id="PS50048"/>
    </source>
</evidence>
<dbReference type="Gene3D" id="4.10.240.10">
    <property type="entry name" value="Zn(2)-C6 fungal-type DNA-binding domain"/>
    <property type="match status" value="1"/>
</dbReference>
<dbReference type="SMART" id="SM00066">
    <property type="entry name" value="GAL4"/>
    <property type="match status" value="1"/>
</dbReference>
<dbReference type="CDD" id="cd00067">
    <property type="entry name" value="GAL4"/>
    <property type="match status" value="1"/>
</dbReference>